<evidence type="ECO:0000256" key="1">
    <source>
        <dbReference type="SAM" id="SignalP"/>
    </source>
</evidence>
<feature type="chain" id="PRO_5046799646" description="SH3 domain-containing protein" evidence="1">
    <location>
        <begin position="25"/>
        <end position="156"/>
    </location>
</feature>
<evidence type="ECO:0000313" key="3">
    <source>
        <dbReference type="Proteomes" id="UP000295709"/>
    </source>
</evidence>
<dbReference type="RefSeq" id="WP_123264148.1">
    <property type="nucleotide sequence ID" value="NZ_RJTX01000004.1"/>
</dbReference>
<sequence>MKKLIIFIVTACLGLSFLCSCFKANDIIIQDGRCIGSANCSICSNCSSCGHCSSGGTCGVCIGKTSVKTVYNNSLQKKKGFSKVASESTLYDASVIYYAKKEVVKIYKGPGFEFAVIEKIRQGSKLVEIEKNEEWLYVKIWKTGTEGFVFHDDVKN</sequence>
<dbReference type="Proteomes" id="UP000295709">
    <property type="component" value="Unassembled WGS sequence"/>
</dbReference>
<evidence type="ECO:0008006" key="4">
    <source>
        <dbReference type="Google" id="ProtNLM"/>
    </source>
</evidence>
<protein>
    <recommendedName>
        <fullName evidence="4">SH3 domain-containing protein</fullName>
    </recommendedName>
</protein>
<organism evidence="2 3">
    <name type="scientific">Chryseobacterium daecheongense</name>
    <dbReference type="NCBI Taxonomy" id="192389"/>
    <lineage>
        <taxon>Bacteria</taxon>
        <taxon>Pseudomonadati</taxon>
        <taxon>Bacteroidota</taxon>
        <taxon>Flavobacteriia</taxon>
        <taxon>Flavobacteriales</taxon>
        <taxon>Weeksellaceae</taxon>
        <taxon>Chryseobacterium group</taxon>
        <taxon>Chryseobacterium</taxon>
    </lineage>
</organism>
<accession>A0ABY2FTV5</accession>
<feature type="signal peptide" evidence="1">
    <location>
        <begin position="1"/>
        <end position="24"/>
    </location>
</feature>
<evidence type="ECO:0000313" key="2">
    <source>
        <dbReference type="EMBL" id="TDX91447.1"/>
    </source>
</evidence>
<proteinExistence type="predicted"/>
<keyword evidence="3" id="KW-1185">Reference proteome</keyword>
<reference evidence="2 3" key="1">
    <citation type="submission" date="2019-03" db="EMBL/GenBank/DDBJ databases">
        <title>Genomic Encyclopedia of Archaeal and Bacterial Type Strains, Phase II (KMG-II): from individual species to whole genera.</title>
        <authorList>
            <person name="Goeker M."/>
        </authorList>
    </citation>
    <scope>NUCLEOTIDE SEQUENCE [LARGE SCALE GENOMIC DNA]</scope>
    <source>
        <strain evidence="2 3">DSM 15235</strain>
    </source>
</reference>
<gene>
    <name evidence="2" type="ORF">BCF50_2579</name>
</gene>
<dbReference type="PROSITE" id="PS51257">
    <property type="entry name" value="PROKAR_LIPOPROTEIN"/>
    <property type="match status" value="1"/>
</dbReference>
<comment type="caution">
    <text evidence="2">The sequence shown here is derived from an EMBL/GenBank/DDBJ whole genome shotgun (WGS) entry which is preliminary data.</text>
</comment>
<keyword evidence="1" id="KW-0732">Signal</keyword>
<dbReference type="Gene3D" id="2.30.30.40">
    <property type="entry name" value="SH3 Domains"/>
    <property type="match status" value="1"/>
</dbReference>
<name>A0ABY2FTV5_9FLAO</name>
<dbReference type="EMBL" id="SOQW01000003">
    <property type="protein sequence ID" value="TDX91447.1"/>
    <property type="molecule type" value="Genomic_DNA"/>
</dbReference>